<dbReference type="PANTHER" id="PTHR33336">
    <property type="entry name" value="QUINOL MONOOXYGENASE YGIN-RELATED"/>
    <property type="match status" value="1"/>
</dbReference>
<dbReference type="EMBL" id="CP032416">
    <property type="protein sequence ID" value="AYD40902.1"/>
    <property type="molecule type" value="Genomic_DNA"/>
</dbReference>
<dbReference type="SUPFAM" id="SSF54909">
    <property type="entry name" value="Dimeric alpha+beta barrel"/>
    <property type="match status" value="1"/>
</dbReference>
<dbReference type="InterPro" id="IPR007138">
    <property type="entry name" value="ABM_dom"/>
</dbReference>
<dbReference type="InterPro" id="IPR050744">
    <property type="entry name" value="AI-2_Isomerase_LsrG"/>
</dbReference>
<dbReference type="Gene3D" id="3.30.70.100">
    <property type="match status" value="1"/>
</dbReference>
<reference evidence="2 3" key="1">
    <citation type="journal article" date="2019" name="Int. J. Syst. Evol. Microbiol.">
        <title>Clostridium fermenticellae sp. nov., isolated from the mud in a fermentation cellar for the production of the Chinese liquor, baijiu.</title>
        <authorList>
            <person name="Xu P.X."/>
            <person name="Chai L.J."/>
            <person name="Qiu T."/>
            <person name="Zhang X.J."/>
            <person name="Lu Z.M."/>
            <person name="Xiao C."/>
            <person name="Wang S.T."/>
            <person name="Shen C.H."/>
            <person name="Shi J.S."/>
            <person name="Xu Z.H."/>
        </authorList>
    </citation>
    <scope>NUCLEOTIDE SEQUENCE [LARGE SCALE GENOMIC DNA]</scope>
    <source>
        <strain evidence="2 3">JN500901</strain>
    </source>
</reference>
<dbReference type="PANTHER" id="PTHR33336:SF15">
    <property type="entry name" value="ABM DOMAIN-CONTAINING PROTEIN"/>
    <property type="match status" value="1"/>
</dbReference>
<dbReference type="Proteomes" id="UP000266301">
    <property type="component" value="Chromosome"/>
</dbReference>
<accession>A0A386H5B5</accession>
<dbReference type="Pfam" id="PF03992">
    <property type="entry name" value="ABM"/>
    <property type="match status" value="1"/>
</dbReference>
<gene>
    <name evidence="2" type="ORF">D4Z93_10350</name>
</gene>
<protein>
    <submittedName>
        <fullName evidence="2">Antibiotic biosynthesis monooxygenase</fullName>
    </submittedName>
</protein>
<dbReference type="KEGG" id="cfer:D4Z93_10350"/>
<dbReference type="GO" id="GO:0004497">
    <property type="term" value="F:monooxygenase activity"/>
    <property type="evidence" value="ECO:0007669"/>
    <property type="project" value="UniProtKB-KW"/>
</dbReference>
<dbReference type="RefSeq" id="WP_119973307.1">
    <property type="nucleotide sequence ID" value="NZ_CP032416.1"/>
</dbReference>
<keyword evidence="3" id="KW-1185">Reference proteome</keyword>
<evidence type="ECO:0000313" key="2">
    <source>
        <dbReference type="EMBL" id="AYD40902.1"/>
    </source>
</evidence>
<dbReference type="InterPro" id="IPR011008">
    <property type="entry name" value="Dimeric_a/b-barrel"/>
</dbReference>
<evidence type="ECO:0000259" key="1">
    <source>
        <dbReference type="PROSITE" id="PS51725"/>
    </source>
</evidence>
<dbReference type="OrthoDB" id="287932at2"/>
<feature type="domain" description="ABM" evidence="1">
    <location>
        <begin position="2"/>
        <end position="90"/>
    </location>
</feature>
<keyword evidence="2" id="KW-0560">Oxidoreductase</keyword>
<name>A0A386H5B5_9CLOT</name>
<dbReference type="PROSITE" id="PS51725">
    <property type="entry name" value="ABM"/>
    <property type="match status" value="1"/>
</dbReference>
<sequence>MIRIISKNQIKPNKKDEFIKLTNELIEKSRKEDGCIAYNLFEDINNPFILTFVEDWENQESINNHNNSEHFKRIVPQFQKFRSSEKEFNLYRKLE</sequence>
<proteinExistence type="predicted"/>
<organism evidence="2 3">
    <name type="scientific">Clostridium fermenticellae</name>
    <dbReference type="NCBI Taxonomy" id="2068654"/>
    <lineage>
        <taxon>Bacteria</taxon>
        <taxon>Bacillati</taxon>
        <taxon>Bacillota</taxon>
        <taxon>Clostridia</taxon>
        <taxon>Eubacteriales</taxon>
        <taxon>Clostridiaceae</taxon>
        <taxon>Clostridium</taxon>
    </lineage>
</organism>
<keyword evidence="2" id="KW-0503">Monooxygenase</keyword>
<evidence type="ECO:0000313" key="3">
    <source>
        <dbReference type="Proteomes" id="UP000266301"/>
    </source>
</evidence>
<dbReference type="AlphaFoldDB" id="A0A386H5B5"/>